<keyword evidence="1" id="KW-0175">Coiled coil</keyword>
<evidence type="ECO:0000313" key="3">
    <source>
        <dbReference type="EMBL" id="KAJ5738886.1"/>
    </source>
</evidence>
<sequence length="271" mass="29534">MASDLARSTQRPRAATTTFPTMVSSSPTTQQSLRGPSSMYGGSPPLGSGEHDVTSTAQAPLRHPKPLTPSDLHLVLEKEQEAMVNRLTRELSLLRQQTASVASTASSTSTLNDVPDGIHGSPSLSSTHSHSSRRQRSSSSLSSHTPSVQGAQGGINGIAPSRTADNPRSVRSREPSLTHRRPSIGTLNSYTQHPHPDHIANYGNSPSIYPHRTSVSQTHLGLSSSSLARYEEAAMHKQELETARRENEHLRRRVRELEQVLKKQKEDPLDL</sequence>
<dbReference type="PANTHER" id="PTHR39610:SF1">
    <property type="match status" value="1"/>
</dbReference>
<evidence type="ECO:0000256" key="1">
    <source>
        <dbReference type="SAM" id="Coils"/>
    </source>
</evidence>
<feature type="compositionally biased region" description="Low complexity" evidence="2">
    <location>
        <begin position="137"/>
        <end position="147"/>
    </location>
</feature>
<feature type="compositionally biased region" description="Polar residues" evidence="2">
    <location>
        <begin position="1"/>
        <end position="35"/>
    </location>
</feature>
<comment type="caution">
    <text evidence="3">The sequence shown here is derived from an EMBL/GenBank/DDBJ whole genome shotgun (WGS) entry which is preliminary data.</text>
</comment>
<organism evidence="3 4">
    <name type="scientific">Penicillium malachiteum</name>
    <dbReference type="NCBI Taxonomy" id="1324776"/>
    <lineage>
        <taxon>Eukaryota</taxon>
        <taxon>Fungi</taxon>
        <taxon>Dikarya</taxon>
        <taxon>Ascomycota</taxon>
        <taxon>Pezizomycotina</taxon>
        <taxon>Eurotiomycetes</taxon>
        <taxon>Eurotiomycetidae</taxon>
        <taxon>Eurotiales</taxon>
        <taxon>Aspergillaceae</taxon>
        <taxon>Penicillium</taxon>
    </lineage>
</organism>
<dbReference type="AlphaFoldDB" id="A0AAD6N0Y4"/>
<dbReference type="Proteomes" id="UP001215712">
    <property type="component" value="Unassembled WGS sequence"/>
</dbReference>
<reference evidence="3" key="1">
    <citation type="journal article" date="2023" name="IMA Fungus">
        <title>Comparative genomic study of the Penicillium genus elucidates a diverse pangenome and 15 lateral gene transfer events.</title>
        <authorList>
            <person name="Petersen C."/>
            <person name="Sorensen T."/>
            <person name="Nielsen M.R."/>
            <person name="Sondergaard T.E."/>
            <person name="Sorensen J.L."/>
            <person name="Fitzpatrick D.A."/>
            <person name="Frisvad J.C."/>
            <person name="Nielsen K.L."/>
        </authorList>
    </citation>
    <scope>NUCLEOTIDE SEQUENCE</scope>
    <source>
        <strain evidence="3">IBT 17514</strain>
    </source>
</reference>
<name>A0AAD6N0Y4_9EURO</name>
<proteinExistence type="predicted"/>
<evidence type="ECO:0000313" key="4">
    <source>
        <dbReference type="Proteomes" id="UP001215712"/>
    </source>
</evidence>
<feature type="coiled-coil region" evidence="1">
    <location>
        <begin position="233"/>
        <end position="267"/>
    </location>
</feature>
<reference evidence="3" key="2">
    <citation type="submission" date="2023-01" db="EMBL/GenBank/DDBJ databases">
        <authorList>
            <person name="Petersen C."/>
        </authorList>
    </citation>
    <scope>NUCLEOTIDE SEQUENCE</scope>
    <source>
        <strain evidence="3">IBT 17514</strain>
    </source>
</reference>
<feature type="region of interest" description="Disordered" evidence="2">
    <location>
        <begin position="100"/>
        <end position="200"/>
    </location>
</feature>
<feature type="region of interest" description="Disordered" evidence="2">
    <location>
        <begin position="1"/>
        <end position="69"/>
    </location>
</feature>
<keyword evidence="4" id="KW-1185">Reference proteome</keyword>
<dbReference type="PANTHER" id="PTHR39610">
    <property type="entry name" value="BZIP DOMAIN-CONTAINING PROTEIN-RELATED"/>
    <property type="match status" value="1"/>
</dbReference>
<accession>A0AAD6N0Y4</accession>
<dbReference type="EMBL" id="JAQJAN010000002">
    <property type="protein sequence ID" value="KAJ5738886.1"/>
    <property type="molecule type" value="Genomic_DNA"/>
</dbReference>
<evidence type="ECO:0000256" key="2">
    <source>
        <dbReference type="SAM" id="MobiDB-lite"/>
    </source>
</evidence>
<feature type="compositionally biased region" description="Low complexity" evidence="2">
    <location>
        <begin position="100"/>
        <end position="110"/>
    </location>
</feature>
<gene>
    <name evidence="3" type="ORF">N7493_002041</name>
</gene>
<protein>
    <submittedName>
        <fullName evidence="3">Uncharacterized protein</fullName>
    </submittedName>
</protein>